<dbReference type="EMBL" id="CP021455">
    <property type="protein sequence ID" value="ARU06723.1"/>
    <property type="molecule type" value="Genomic_DNA"/>
</dbReference>
<dbReference type="KEGG" id="cser:CCO03_07595"/>
<dbReference type="AlphaFoldDB" id="A0A1Y0ET02"/>
<reference evidence="3 4" key="1">
    <citation type="submission" date="2017-05" db="EMBL/GenBank/DDBJ databases">
        <authorList>
            <person name="Song R."/>
            <person name="Chenine A.L."/>
            <person name="Ruprecht R.M."/>
        </authorList>
    </citation>
    <scope>NUCLEOTIDE SEQUENCE [LARGE SCALE GENOMIC DNA]</scope>
    <source>
        <strain evidence="3 4">DSM 26136</strain>
    </source>
</reference>
<accession>A0A1Y0ET02</accession>
<organism evidence="3 4">
    <name type="scientific">Comamonas serinivorans</name>
    <dbReference type="NCBI Taxonomy" id="1082851"/>
    <lineage>
        <taxon>Bacteria</taxon>
        <taxon>Pseudomonadati</taxon>
        <taxon>Pseudomonadota</taxon>
        <taxon>Betaproteobacteria</taxon>
        <taxon>Burkholderiales</taxon>
        <taxon>Comamonadaceae</taxon>
        <taxon>Comamonas</taxon>
    </lineage>
</organism>
<keyword evidence="2" id="KW-0732">Signal</keyword>
<evidence type="ECO:0000256" key="1">
    <source>
        <dbReference type="SAM" id="MobiDB-lite"/>
    </source>
</evidence>
<feature type="chain" id="PRO_5010984182" evidence="2">
    <location>
        <begin position="22"/>
        <end position="264"/>
    </location>
</feature>
<feature type="compositionally biased region" description="Polar residues" evidence="1">
    <location>
        <begin position="205"/>
        <end position="217"/>
    </location>
</feature>
<keyword evidence="4" id="KW-1185">Reference proteome</keyword>
<evidence type="ECO:0000313" key="4">
    <source>
        <dbReference type="Proteomes" id="UP000196138"/>
    </source>
</evidence>
<gene>
    <name evidence="3" type="ORF">CCO03_07595</name>
</gene>
<evidence type="ECO:0000313" key="3">
    <source>
        <dbReference type="EMBL" id="ARU06723.1"/>
    </source>
</evidence>
<sequence length="264" mass="28748">MRAAPLAAALCLALGASAAQAQQAGPLQVDVVDRHTGRSLPVYAHRGEYWVEGRPGARYGIRVNNRSGERLLAVISVDGVNVLTGDTAATDQAGYVLDPWQNSQINGWRKSSNQVAAFNFTALPNSYAARTGRPDDVGVIGVAVFDEYRRPPPVIYDRTYPRSGEANREDAEARADNAAPMAEKSARAQAPSLGTGHGRREYSHAQATQFERASSRPSAVLRLRYDSRENLIAMGVIPSQRPWRGQPDPFPGNSGYVPDPPRWR</sequence>
<proteinExistence type="predicted"/>
<feature type="signal peptide" evidence="2">
    <location>
        <begin position="1"/>
        <end position="21"/>
    </location>
</feature>
<evidence type="ECO:0000256" key="2">
    <source>
        <dbReference type="SAM" id="SignalP"/>
    </source>
</evidence>
<feature type="compositionally biased region" description="Basic and acidic residues" evidence="1">
    <location>
        <begin position="165"/>
        <end position="175"/>
    </location>
</feature>
<name>A0A1Y0ET02_9BURK</name>
<protein>
    <submittedName>
        <fullName evidence="3">Uncharacterized protein</fullName>
    </submittedName>
</protein>
<feature type="region of interest" description="Disordered" evidence="1">
    <location>
        <begin position="239"/>
        <end position="264"/>
    </location>
</feature>
<dbReference type="OrthoDB" id="5393649at2"/>
<dbReference type="Proteomes" id="UP000196138">
    <property type="component" value="Chromosome"/>
</dbReference>
<feature type="region of interest" description="Disordered" evidence="1">
    <location>
        <begin position="156"/>
        <end position="217"/>
    </location>
</feature>